<organism evidence="3 4">
    <name type="scientific">Salix viminalis</name>
    <name type="common">Common osier</name>
    <name type="synonym">Basket willow</name>
    <dbReference type="NCBI Taxonomy" id="40686"/>
    <lineage>
        <taxon>Eukaryota</taxon>
        <taxon>Viridiplantae</taxon>
        <taxon>Streptophyta</taxon>
        <taxon>Embryophyta</taxon>
        <taxon>Tracheophyta</taxon>
        <taxon>Spermatophyta</taxon>
        <taxon>Magnoliopsida</taxon>
        <taxon>eudicotyledons</taxon>
        <taxon>Gunneridae</taxon>
        <taxon>Pentapetalae</taxon>
        <taxon>rosids</taxon>
        <taxon>fabids</taxon>
        <taxon>Malpighiales</taxon>
        <taxon>Salicaceae</taxon>
        <taxon>Saliceae</taxon>
        <taxon>Salix</taxon>
    </lineage>
</organism>
<evidence type="ECO:0000313" key="4">
    <source>
        <dbReference type="Proteomes" id="UP001151529"/>
    </source>
</evidence>
<reference evidence="3" key="2">
    <citation type="journal article" date="2023" name="Int. J. Mol. Sci.">
        <title>De Novo Assembly and Annotation of 11 Diverse Shrub Willow (Salix) Genomes Reveals Novel Gene Organization in Sex-Linked Regions.</title>
        <authorList>
            <person name="Hyden B."/>
            <person name="Feng K."/>
            <person name="Yates T.B."/>
            <person name="Jawdy S."/>
            <person name="Cereghino C."/>
            <person name="Smart L.B."/>
            <person name="Muchero W."/>
        </authorList>
    </citation>
    <scope>NUCLEOTIDE SEQUENCE [LARGE SCALE GENOMIC DNA]</scope>
    <source>
        <tissue evidence="3">Shoot tip</tissue>
    </source>
</reference>
<comment type="caution">
    <text evidence="3">The sequence shown here is derived from an EMBL/GenBank/DDBJ whole genome shotgun (WGS) entry which is preliminary data.</text>
</comment>
<feature type="domain" description="Disease resistance R13L4/SHOC-2-like LRR" evidence="2">
    <location>
        <begin position="99"/>
        <end position="226"/>
    </location>
</feature>
<keyword evidence="4" id="KW-1185">Reference proteome</keyword>
<dbReference type="OrthoDB" id="831010at2759"/>
<keyword evidence="1" id="KW-0677">Repeat</keyword>
<protein>
    <submittedName>
        <fullName evidence="3">DISEASE RESISTANCE PROTEIN RP</fullName>
    </submittedName>
</protein>
<dbReference type="PANTHER" id="PTHR47186">
    <property type="entry name" value="LEUCINE-RICH REPEAT-CONTAINING PROTEIN 57"/>
    <property type="match status" value="1"/>
</dbReference>
<evidence type="ECO:0000259" key="2">
    <source>
        <dbReference type="Pfam" id="PF23598"/>
    </source>
</evidence>
<dbReference type="PANTHER" id="PTHR47186:SF33">
    <property type="entry name" value="NB-ARC DOMAIN-CONTAINING PROTEIN"/>
    <property type="match status" value="1"/>
</dbReference>
<dbReference type="Pfam" id="PF23598">
    <property type="entry name" value="LRR_14"/>
    <property type="match status" value="1"/>
</dbReference>
<evidence type="ECO:0000313" key="3">
    <source>
        <dbReference type="EMBL" id="KAJ6708196.1"/>
    </source>
</evidence>
<proteinExistence type="predicted"/>
<evidence type="ECO:0000256" key="1">
    <source>
        <dbReference type="ARBA" id="ARBA00022737"/>
    </source>
</evidence>
<dbReference type="InterPro" id="IPR032675">
    <property type="entry name" value="LRR_dom_sf"/>
</dbReference>
<dbReference type="Proteomes" id="UP001151529">
    <property type="component" value="Chromosome 4"/>
</dbReference>
<dbReference type="Gene3D" id="3.80.10.10">
    <property type="entry name" value="Ribonuclease Inhibitor"/>
    <property type="match status" value="1"/>
</dbReference>
<dbReference type="AlphaFoldDB" id="A0A9Q0QKF9"/>
<sequence length="273" mass="30971">MNKSKYVMHALIADLARSVSQEICFNLDDSWKGGFIHEHTKLGSAKIRHSAFSCHRYDISKRFEVYNEMKSLRTFLALPISSSPENYFYHLSGKVLTELVHKLRRLRVLSLAGYSLVDLPSSICALKHLRYLNLSYTAITRLPKSLSELFNLQTLNLHGCSELVELPSDIGNLINLHYLDISDTNSLQEMPLQISKLTYLRLLPKFIVGQGNGLGIKELMKLPHLQGQLWIIGLQNVVNVRDAELSGLHEKLGLDELALEWIDNFQVSRNGGE</sequence>
<gene>
    <name evidence="3" type="ORF">OIU85_028471</name>
</gene>
<name>A0A9Q0QKF9_SALVM</name>
<accession>A0A9Q0QKF9</accession>
<dbReference type="SUPFAM" id="SSF52058">
    <property type="entry name" value="L domain-like"/>
    <property type="match status" value="1"/>
</dbReference>
<dbReference type="EMBL" id="JAPFFL010000008">
    <property type="protein sequence ID" value="KAJ6708196.1"/>
    <property type="molecule type" value="Genomic_DNA"/>
</dbReference>
<dbReference type="InterPro" id="IPR055414">
    <property type="entry name" value="LRR_R13L4/SHOC2-like"/>
</dbReference>
<reference evidence="3" key="1">
    <citation type="submission" date="2022-11" db="EMBL/GenBank/DDBJ databases">
        <authorList>
            <person name="Hyden B.L."/>
            <person name="Feng K."/>
            <person name="Yates T."/>
            <person name="Jawdy S."/>
            <person name="Smart L.B."/>
            <person name="Muchero W."/>
        </authorList>
    </citation>
    <scope>NUCLEOTIDE SEQUENCE</scope>
    <source>
        <tissue evidence="3">Shoot tip</tissue>
    </source>
</reference>